<dbReference type="InterPro" id="IPR013865">
    <property type="entry name" value="FAM32A"/>
</dbReference>
<accession>F8QEZ1</accession>
<gene>
    <name evidence="2" type="ORF">SERLA73DRAFT_64542</name>
</gene>
<keyword evidence="3" id="KW-1185">Reference proteome</keyword>
<proteinExistence type="predicted"/>
<feature type="compositionally biased region" description="Basic and acidic residues" evidence="1">
    <location>
        <begin position="77"/>
        <end position="90"/>
    </location>
</feature>
<dbReference type="STRING" id="936435.F8QEZ1"/>
<feature type="compositionally biased region" description="Basic and acidic residues" evidence="1">
    <location>
        <begin position="36"/>
        <end position="53"/>
    </location>
</feature>
<dbReference type="OrthoDB" id="205403at2759"/>
<dbReference type="AlphaFoldDB" id="F8QEZ1"/>
<dbReference type="GO" id="GO:0005730">
    <property type="term" value="C:nucleolus"/>
    <property type="evidence" value="ECO:0007669"/>
    <property type="project" value="TreeGrafter"/>
</dbReference>
<reference evidence="3" key="1">
    <citation type="journal article" date="2011" name="Science">
        <title>The plant cell wall-decomposing machinery underlies the functional diversity of forest fungi.</title>
        <authorList>
            <person name="Eastwood D.C."/>
            <person name="Floudas D."/>
            <person name="Binder M."/>
            <person name="Majcherczyk A."/>
            <person name="Schneider P."/>
            <person name="Aerts A."/>
            <person name="Asiegbu F.O."/>
            <person name="Baker S.E."/>
            <person name="Barry K."/>
            <person name="Bendiksby M."/>
            <person name="Blumentritt M."/>
            <person name="Coutinho P.M."/>
            <person name="Cullen D."/>
            <person name="de Vries R.P."/>
            <person name="Gathman A."/>
            <person name="Goodell B."/>
            <person name="Henrissat B."/>
            <person name="Ihrmark K."/>
            <person name="Kauserud H."/>
            <person name="Kohler A."/>
            <person name="LaButti K."/>
            <person name="Lapidus A."/>
            <person name="Lavin J.L."/>
            <person name="Lee Y.-H."/>
            <person name="Lindquist E."/>
            <person name="Lilly W."/>
            <person name="Lucas S."/>
            <person name="Morin E."/>
            <person name="Murat C."/>
            <person name="Oguiza J.A."/>
            <person name="Park J."/>
            <person name="Pisabarro A.G."/>
            <person name="Riley R."/>
            <person name="Rosling A."/>
            <person name="Salamov A."/>
            <person name="Schmidt O."/>
            <person name="Schmutz J."/>
            <person name="Skrede I."/>
            <person name="Stenlid J."/>
            <person name="Wiebenga A."/>
            <person name="Xie X."/>
            <person name="Kuees U."/>
            <person name="Hibbett D.S."/>
            <person name="Hoffmeister D."/>
            <person name="Hoegberg N."/>
            <person name="Martin F."/>
            <person name="Grigoriev I.V."/>
            <person name="Watkinson S.C."/>
        </authorList>
    </citation>
    <scope>NUCLEOTIDE SEQUENCE [LARGE SCALE GENOMIC DNA]</scope>
    <source>
        <strain evidence="3">strain S7.3</strain>
    </source>
</reference>
<dbReference type="eggNOG" id="KOG3410">
    <property type="taxonomic scope" value="Eukaryota"/>
</dbReference>
<sequence length="220" mass="24824">MSDYDFRPGGSLKFKNGVADGGIVKKKKKSKSKSKLIGEKERERERVKELLFKDEDDVTSGSPQGSSRNSPAIGGSSDKKTEAERRFEDVQRRRLADKVAKIAHKTHKDRVAELNAKLESLSEHHDIPKVCSPSSHGPCTFLQYSHRLAQDNIRSNRSYSSLVGSLGFDMLVASAEGRSLIFHEYSIHNATYHANRRDYSCKLQQVPECHYIVIYLLCLI</sequence>
<dbReference type="Pfam" id="PF08555">
    <property type="entry name" value="FAM32A"/>
    <property type="match status" value="1"/>
</dbReference>
<protein>
    <recommendedName>
        <fullName evidence="4">DUF1754-domain-containing protein</fullName>
    </recommendedName>
</protein>
<evidence type="ECO:0008006" key="4">
    <source>
        <dbReference type="Google" id="ProtNLM"/>
    </source>
</evidence>
<dbReference type="HOGENOM" id="CLU_1256705_0_0_1"/>
<dbReference type="InParanoid" id="F8QEZ1"/>
<feature type="compositionally biased region" description="Basic residues" evidence="1">
    <location>
        <begin position="24"/>
        <end position="34"/>
    </location>
</feature>
<evidence type="ECO:0000313" key="2">
    <source>
        <dbReference type="EMBL" id="EGN93154.1"/>
    </source>
</evidence>
<evidence type="ECO:0000256" key="1">
    <source>
        <dbReference type="SAM" id="MobiDB-lite"/>
    </source>
</evidence>
<evidence type="ECO:0000313" key="3">
    <source>
        <dbReference type="Proteomes" id="UP000008063"/>
    </source>
</evidence>
<organism evidence="3">
    <name type="scientific">Serpula lacrymans var. lacrymans (strain S7.3)</name>
    <name type="common">Dry rot fungus</name>
    <dbReference type="NCBI Taxonomy" id="936435"/>
    <lineage>
        <taxon>Eukaryota</taxon>
        <taxon>Fungi</taxon>
        <taxon>Dikarya</taxon>
        <taxon>Basidiomycota</taxon>
        <taxon>Agaricomycotina</taxon>
        <taxon>Agaricomycetes</taxon>
        <taxon>Agaricomycetidae</taxon>
        <taxon>Boletales</taxon>
        <taxon>Coniophorineae</taxon>
        <taxon>Serpulaceae</taxon>
        <taxon>Serpula</taxon>
    </lineage>
</organism>
<feature type="compositionally biased region" description="Polar residues" evidence="1">
    <location>
        <begin position="59"/>
        <end position="70"/>
    </location>
</feature>
<dbReference type="Proteomes" id="UP000008063">
    <property type="component" value="Unassembled WGS sequence"/>
</dbReference>
<dbReference type="PANTHER" id="PTHR13282:SF6">
    <property type="entry name" value="PROTEIN FAM32A"/>
    <property type="match status" value="1"/>
</dbReference>
<name>F8QEZ1_SERL3</name>
<dbReference type="EMBL" id="GL945494">
    <property type="protein sequence ID" value="EGN93154.1"/>
    <property type="molecule type" value="Genomic_DNA"/>
</dbReference>
<feature type="region of interest" description="Disordered" evidence="1">
    <location>
        <begin position="1"/>
        <end position="90"/>
    </location>
</feature>
<dbReference type="PANTHER" id="PTHR13282">
    <property type="entry name" value="PROTEIN FAM32A"/>
    <property type="match status" value="1"/>
</dbReference>